<evidence type="ECO:0000313" key="4">
    <source>
        <dbReference type="EMBL" id="MCL7034665.1"/>
    </source>
</evidence>
<feature type="compositionally biased region" description="Polar residues" evidence="3">
    <location>
        <begin position="172"/>
        <end position="191"/>
    </location>
</feature>
<evidence type="ECO:0000256" key="1">
    <source>
        <dbReference type="ARBA" id="ARBA00006524"/>
    </source>
</evidence>
<name>A0AA41SGP2_PAPNU</name>
<keyword evidence="2" id="KW-0698">rRNA processing</keyword>
<feature type="region of interest" description="Disordered" evidence="3">
    <location>
        <begin position="139"/>
        <end position="210"/>
    </location>
</feature>
<proteinExistence type="inferred from homology"/>
<evidence type="ECO:0000256" key="3">
    <source>
        <dbReference type="SAM" id="MobiDB-lite"/>
    </source>
</evidence>
<dbReference type="InterPro" id="IPR019398">
    <property type="entry name" value="Pre-rRNA_process_TSR2"/>
</dbReference>
<evidence type="ECO:0000313" key="5">
    <source>
        <dbReference type="Proteomes" id="UP001177140"/>
    </source>
</evidence>
<feature type="compositionally biased region" description="Acidic residues" evidence="3">
    <location>
        <begin position="149"/>
        <end position="166"/>
    </location>
</feature>
<dbReference type="Pfam" id="PF10273">
    <property type="entry name" value="WGG"/>
    <property type="match status" value="1"/>
</dbReference>
<dbReference type="GO" id="GO:0006364">
    <property type="term" value="P:rRNA processing"/>
    <property type="evidence" value="ECO:0007669"/>
    <property type="project" value="UniProtKB-KW"/>
</dbReference>
<organism evidence="4 5">
    <name type="scientific">Papaver nudicaule</name>
    <name type="common">Iceland poppy</name>
    <dbReference type="NCBI Taxonomy" id="74823"/>
    <lineage>
        <taxon>Eukaryota</taxon>
        <taxon>Viridiplantae</taxon>
        <taxon>Streptophyta</taxon>
        <taxon>Embryophyta</taxon>
        <taxon>Tracheophyta</taxon>
        <taxon>Spermatophyta</taxon>
        <taxon>Magnoliopsida</taxon>
        <taxon>Ranunculales</taxon>
        <taxon>Papaveraceae</taxon>
        <taxon>Papaveroideae</taxon>
        <taxon>Papaver</taxon>
    </lineage>
</organism>
<evidence type="ECO:0000256" key="2">
    <source>
        <dbReference type="ARBA" id="ARBA00022552"/>
    </source>
</evidence>
<protein>
    <recommendedName>
        <fullName evidence="6">Pre-rRNA-processing protein TSR2</fullName>
    </recommendedName>
</protein>
<dbReference type="PANTHER" id="PTHR21250">
    <property type="entry name" value="PRE-RRNA-PROCESSING PROTEIN TSR2 HOMOLOG"/>
    <property type="match status" value="1"/>
</dbReference>
<accession>A0AA41SGP2</accession>
<dbReference type="Proteomes" id="UP001177140">
    <property type="component" value="Unassembled WGS sequence"/>
</dbReference>
<gene>
    <name evidence="4" type="ORF">MKW94_008668</name>
</gene>
<feature type="region of interest" description="Disordered" evidence="3">
    <location>
        <begin position="1"/>
        <end position="23"/>
    </location>
</feature>
<comment type="similarity">
    <text evidence="1">Belongs to the TSR2 family.</text>
</comment>
<keyword evidence="5" id="KW-1185">Reference proteome</keyword>
<sequence length="210" mass="23360">MASVNGGSAASNPSLPSPPPKQLSPQSLSAFYEGITLVLSKWTALQMSIQNEWGGRNTRQKAEQFSHDILSWFTKTKGTLYIDELEEDLAITMAETFNAVLDDGSEEEIAEELMSMHEECLEENYESILKLRVSKNATEAVSQSRQLVNEDDDESSDDEEASDMVVDEPQRPRSNSKTMNTSVGNQNQTAQAEDGWSVVPPRRNKGNRQN</sequence>
<comment type="caution">
    <text evidence="4">The sequence shown here is derived from an EMBL/GenBank/DDBJ whole genome shotgun (WGS) entry which is preliminary data.</text>
</comment>
<dbReference type="EMBL" id="JAJJMA010148189">
    <property type="protein sequence ID" value="MCL7034665.1"/>
    <property type="molecule type" value="Genomic_DNA"/>
</dbReference>
<dbReference type="AlphaFoldDB" id="A0AA41SGP2"/>
<reference evidence="4" key="1">
    <citation type="submission" date="2022-03" db="EMBL/GenBank/DDBJ databases">
        <title>A functionally conserved STORR gene fusion in Papaver species that diverged 16.8 million years ago.</title>
        <authorList>
            <person name="Catania T."/>
        </authorList>
    </citation>
    <scope>NUCLEOTIDE SEQUENCE</scope>
    <source>
        <strain evidence="4">S-191538</strain>
    </source>
</reference>
<evidence type="ECO:0008006" key="6">
    <source>
        <dbReference type="Google" id="ProtNLM"/>
    </source>
</evidence>